<evidence type="ECO:0000256" key="2">
    <source>
        <dbReference type="ARBA" id="ARBA00022448"/>
    </source>
</evidence>
<accession>A0A1Z5KII3</accession>
<keyword evidence="4" id="KW-0812">Transmembrane</keyword>
<dbReference type="InParanoid" id="A0A1Z5KII3"/>
<keyword evidence="3" id="KW-1003">Cell membrane</keyword>
<keyword evidence="7" id="KW-0472">Membrane</keyword>
<dbReference type="GO" id="GO:0005886">
    <property type="term" value="C:plasma membrane"/>
    <property type="evidence" value="ECO:0007669"/>
    <property type="project" value="UniProtKB-SubCell"/>
</dbReference>
<evidence type="ECO:0000256" key="1">
    <source>
        <dbReference type="ARBA" id="ARBA00004651"/>
    </source>
</evidence>
<dbReference type="PANTHER" id="PTHR33281:SF19">
    <property type="entry name" value="VOLTAGE-DEPENDENT ANION CHANNEL-FORMING PROTEIN YNEE"/>
    <property type="match status" value="1"/>
</dbReference>
<protein>
    <submittedName>
        <fullName evidence="8">Uncharacterized protein</fullName>
    </submittedName>
</protein>
<proteinExistence type="predicted"/>
<keyword evidence="2" id="KW-0813">Transport</keyword>
<sequence>MIIIPFSPLLQITIFVSLGVLVSASSNDLTPTWQPRNIDPLPKEEQMIADFLRDVASIENIQTNSTILTPCYKISRDSSFTRSWTHEDWLQHSAPPIRRYWRHLSSWRYSTTAAEILPVVGVMGLWAALLSSAASFLPAFPAYLKKVSVRSGLLGSFGSPIALLLTLRTNRALERLLDARKTWGVMSSQVQSLAGYFCSYVAPADLPLALLALRYLAILSWTLKGFLRRESDDEIIQTVLPPEEAAWLLSAPADRPTAVLSRLRKLCMSASAKSLNEGAHLQMADRVNELEQCIGICKRLVGSPIPPTFTRHTARLLCLYLTLLPIGLLGVGMSPVGVVIATSLTTYILVGVDEIGHEIEYPFPLLPMQELSKIMHNNVMKQAKMMRDMP</sequence>
<evidence type="ECO:0000313" key="8">
    <source>
        <dbReference type="EMBL" id="GAX26046.1"/>
    </source>
</evidence>
<name>A0A1Z5KII3_FISSO</name>
<evidence type="ECO:0000256" key="5">
    <source>
        <dbReference type="ARBA" id="ARBA00022989"/>
    </source>
</evidence>
<dbReference type="GO" id="GO:0005254">
    <property type="term" value="F:chloride channel activity"/>
    <property type="evidence" value="ECO:0007669"/>
    <property type="project" value="InterPro"/>
</dbReference>
<gene>
    <name evidence="8" type="ORF">FisN_4Hh454</name>
</gene>
<keyword evidence="9" id="KW-1185">Reference proteome</keyword>
<evidence type="ECO:0000256" key="4">
    <source>
        <dbReference type="ARBA" id="ARBA00022692"/>
    </source>
</evidence>
<evidence type="ECO:0000256" key="6">
    <source>
        <dbReference type="ARBA" id="ARBA00023065"/>
    </source>
</evidence>
<evidence type="ECO:0000256" key="3">
    <source>
        <dbReference type="ARBA" id="ARBA00022475"/>
    </source>
</evidence>
<keyword evidence="5" id="KW-1133">Transmembrane helix</keyword>
<dbReference type="InterPro" id="IPR044669">
    <property type="entry name" value="YneE/VCCN1/2-like"/>
</dbReference>
<organism evidence="8 9">
    <name type="scientific">Fistulifera solaris</name>
    <name type="common">Oleaginous diatom</name>
    <dbReference type="NCBI Taxonomy" id="1519565"/>
    <lineage>
        <taxon>Eukaryota</taxon>
        <taxon>Sar</taxon>
        <taxon>Stramenopiles</taxon>
        <taxon>Ochrophyta</taxon>
        <taxon>Bacillariophyta</taxon>
        <taxon>Bacillariophyceae</taxon>
        <taxon>Bacillariophycidae</taxon>
        <taxon>Naviculales</taxon>
        <taxon>Naviculaceae</taxon>
        <taxon>Fistulifera</taxon>
    </lineage>
</organism>
<reference evidence="8 9" key="1">
    <citation type="journal article" date="2015" name="Plant Cell">
        <title>Oil accumulation by the oleaginous diatom Fistulifera solaris as revealed by the genome and transcriptome.</title>
        <authorList>
            <person name="Tanaka T."/>
            <person name="Maeda Y."/>
            <person name="Veluchamy A."/>
            <person name="Tanaka M."/>
            <person name="Abida H."/>
            <person name="Marechal E."/>
            <person name="Bowler C."/>
            <person name="Muto M."/>
            <person name="Sunaga Y."/>
            <person name="Tanaka M."/>
            <person name="Yoshino T."/>
            <person name="Taniguchi T."/>
            <person name="Fukuda Y."/>
            <person name="Nemoto M."/>
            <person name="Matsumoto M."/>
            <person name="Wong P.S."/>
            <person name="Aburatani S."/>
            <person name="Fujibuchi W."/>
        </authorList>
    </citation>
    <scope>NUCLEOTIDE SEQUENCE [LARGE SCALE GENOMIC DNA]</scope>
    <source>
        <strain evidence="8 9">JPCC DA0580</strain>
    </source>
</reference>
<dbReference type="EMBL" id="BDSP01000235">
    <property type="protein sequence ID" value="GAX26046.1"/>
    <property type="molecule type" value="Genomic_DNA"/>
</dbReference>
<dbReference type="PANTHER" id="PTHR33281">
    <property type="entry name" value="UPF0187 PROTEIN YNEE"/>
    <property type="match status" value="1"/>
</dbReference>
<dbReference type="Pfam" id="PF25539">
    <property type="entry name" value="Bestrophin_2"/>
    <property type="match status" value="1"/>
</dbReference>
<comment type="caution">
    <text evidence="8">The sequence shown here is derived from an EMBL/GenBank/DDBJ whole genome shotgun (WGS) entry which is preliminary data.</text>
</comment>
<dbReference type="OrthoDB" id="1368at2759"/>
<evidence type="ECO:0000256" key="7">
    <source>
        <dbReference type="ARBA" id="ARBA00023136"/>
    </source>
</evidence>
<dbReference type="AlphaFoldDB" id="A0A1Z5KII3"/>
<comment type="subcellular location">
    <subcellularLocation>
        <location evidence="1">Cell membrane</location>
        <topology evidence="1">Multi-pass membrane protein</topology>
    </subcellularLocation>
</comment>
<evidence type="ECO:0000313" key="9">
    <source>
        <dbReference type="Proteomes" id="UP000198406"/>
    </source>
</evidence>
<dbReference type="Proteomes" id="UP000198406">
    <property type="component" value="Unassembled WGS sequence"/>
</dbReference>
<keyword evidence="6" id="KW-0406">Ion transport</keyword>